<proteinExistence type="predicted"/>
<gene>
    <name evidence="2" type="ORF">ACFSUC_17440</name>
</gene>
<evidence type="ECO:0000259" key="1">
    <source>
        <dbReference type="PROSITE" id="PS51819"/>
    </source>
</evidence>
<protein>
    <submittedName>
        <fullName evidence="2">VOC family protein</fullName>
    </submittedName>
</protein>
<dbReference type="SUPFAM" id="SSF54593">
    <property type="entry name" value="Glyoxalase/Bleomycin resistance protein/Dihydroxybiphenyl dioxygenase"/>
    <property type="match status" value="1"/>
</dbReference>
<evidence type="ECO:0000313" key="3">
    <source>
        <dbReference type="Proteomes" id="UP001597497"/>
    </source>
</evidence>
<dbReference type="InterPro" id="IPR004360">
    <property type="entry name" value="Glyas_Fos-R_dOase_dom"/>
</dbReference>
<dbReference type="InterPro" id="IPR029068">
    <property type="entry name" value="Glyas_Bleomycin-R_OHBP_Dase"/>
</dbReference>
<dbReference type="PROSITE" id="PS51819">
    <property type="entry name" value="VOC"/>
    <property type="match status" value="1"/>
</dbReference>
<dbReference type="EMBL" id="JBHUMM010000043">
    <property type="protein sequence ID" value="MFD2673362.1"/>
    <property type="molecule type" value="Genomic_DNA"/>
</dbReference>
<dbReference type="Gene3D" id="3.10.180.10">
    <property type="entry name" value="2,3-Dihydroxybiphenyl 1,2-Dioxygenase, domain 1"/>
    <property type="match status" value="1"/>
</dbReference>
<sequence length="114" mass="13370">MEALFQHMDTVFIRVKHFERAVQWYESKLKLSVIWRTDLIAAFRAGDKTTITLVQKDVVPDPFPIWNLYTPNIVHAHQVMTENGIKTSPIRDYGTVQMFDFTDVEGHLFNVCHY</sequence>
<dbReference type="RefSeq" id="WP_379930929.1">
    <property type="nucleotide sequence ID" value="NZ_JBHUMM010000043.1"/>
</dbReference>
<evidence type="ECO:0000313" key="2">
    <source>
        <dbReference type="EMBL" id="MFD2673362.1"/>
    </source>
</evidence>
<comment type="caution">
    <text evidence="2">The sequence shown here is derived from an EMBL/GenBank/DDBJ whole genome shotgun (WGS) entry which is preliminary data.</text>
</comment>
<reference evidence="3" key="1">
    <citation type="journal article" date="2019" name="Int. J. Syst. Evol. Microbiol.">
        <title>The Global Catalogue of Microorganisms (GCM) 10K type strain sequencing project: providing services to taxonomists for standard genome sequencing and annotation.</title>
        <authorList>
            <consortium name="The Broad Institute Genomics Platform"/>
            <consortium name="The Broad Institute Genome Sequencing Center for Infectious Disease"/>
            <person name="Wu L."/>
            <person name="Ma J."/>
        </authorList>
    </citation>
    <scope>NUCLEOTIDE SEQUENCE [LARGE SCALE GENOMIC DNA]</scope>
    <source>
        <strain evidence="3">KCTC 33676</strain>
    </source>
</reference>
<dbReference type="InterPro" id="IPR037523">
    <property type="entry name" value="VOC_core"/>
</dbReference>
<accession>A0ABW5RH21</accession>
<feature type="domain" description="VOC" evidence="1">
    <location>
        <begin position="7"/>
        <end position="114"/>
    </location>
</feature>
<keyword evidence="3" id="KW-1185">Reference proteome</keyword>
<dbReference type="Proteomes" id="UP001597497">
    <property type="component" value="Unassembled WGS sequence"/>
</dbReference>
<dbReference type="CDD" id="cd06587">
    <property type="entry name" value="VOC"/>
    <property type="match status" value="1"/>
</dbReference>
<dbReference type="Pfam" id="PF00903">
    <property type="entry name" value="Glyoxalase"/>
    <property type="match status" value="1"/>
</dbReference>
<name>A0ABW5RH21_9BACL</name>
<organism evidence="2 3">
    <name type="scientific">Marinicrinis sediminis</name>
    <dbReference type="NCBI Taxonomy" id="1652465"/>
    <lineage>
        <taxon>Bacteria</taxon>
        <taxon>Bacillati</taxon>
        <taxon>Bacillota</taxon>
        <taxon>Bacilli</taxon>
        <taxon>Bacillales</taxon>
        <taxon>Paenibacillaceae</taxon>
    </lineage>
</organism>